<organism evidence="2">
    <name type="scientific">virus sp. ctE0n6</name>
    <dbReference type="NCBI Taxonomy" id="2827985"/>
    <lineage>
        <taxon>Viruses</taxon>
    </lineage>
</organism>
<protein>
    <submittedName>
        <fullName evidence="2">Uncharacterized protein</fullName>
    </submittedName>
</protein>
<dbReference type="EMBL" id="BK059101">
    <property type="protein sequence ID" value="DAE30021.1"/>
    <property type="molecule type" value="Genomic_DNA"/>
</dbReference>
<keyword evidence="1" id="KW-0175">Coiled coil</keyword>
<evidence type="ECO:0000256" key="1">
    <source>
        <dbReference type="SAM" id="Coils"/>
    </source>
</evidence>
<feature type="coiled-coil region" evidence="1">
    <location>
        <begin position="121"/>
        <end position="168"/>
    </location>
</feature>
<accession>A0A8S5RG29</accession>
<reference evidence="2" key="1">
    <citation type="journal article" date="2021" name="Proc. Natl. Acad. Sci. U.S.A.">
        <title>A Catalog of Tens of Thousands of Viruses from Human Metagenomes Reveals Hidden Associations with Chronic Diseases.</title>
        <authorList>
            <person name="Tisza M.J."/>
            <person name="Buck C.B."/>
        </authorList>
    </citation>
    <scope>NUCLEOTIDE SEQUENCE</scope>
    <source>
        <strain evidence="2">CtE0n6</strain>
    </source>
</reference>
<name>A0A8S5RG29_9VIRU</name>
<proteinExistence type="predicted"/>
<evidence type="ECO:0000313" key="2">
    <source>
        <dbReference type="EMBL" id="DAE30021.1"/>
    </source>
</evidence>
<sequence length="356" mass="40538">MSFDIDYDIPTIITKRNVDSMENPTGVKLLEKKQVMDNHSCIVLSQIPDENYRITIEGFNEVFNSDELGNNNFYVNYSQGVIHFLPRYNGKTVVVEYYGIGYELISASRVFYKYDKHGGIIETLEEILDNAKEQLELIKTLGDSVKVIEKLEMDLENGKVLHDNLENDIEVGTPLQENLHSDIVEAKKWKDQLHQDVEDGKVLQPLLQQTVDDAEDVKSRLDKSIADAQEDIATISATGNVEMLVSTNEWYLNVDVYEKEITHDLNSENPHLSFKNADTKEGVTMGYKIIDKTRILLKSDEAINLSVTLSASYYKPLMTTNVDEGEILLAREGKSNLRDNMIRKINYKLFTANSLV</sequence>